<dbReference type="InterPro" id="IPR016156">
    <property type="entry name" value="FAD/NAD-linked_Rdtase_dimer_sf"/>
</dbReference>
<dbReference type="FunFam" id="3.30.390.30:FF:000001">
    <property type="entry name" value="Dihydrolipoyl dehydrogenase"/>
    <property type="match status" value="1"/>
</dbReference>
<keyword evidence="10" id="KW-1015">Disulfide bond</keyword>
<evidence type="ECO:0000256" key="11">
    <source>
        <dbReference type="ARBA" id="ARBA00023284"/>
    </source>
</evidence>
<keyword evidence="8 16" id="KW-0560">Oxidoreductase</keyword>
<comment type="subcellular location">
    <subcellularLocation>
        <location evidence="1">Cytoplasm</location>
    </subcellularLocation>
</comment>
<evidence type="ECO:0000256" key="5">
    <source>
        <dbReference type="ARBA" id="ARBA00022490"/>
    </source>
</evidence>
<gene>
    <name evidence="19" type="primary">lpdA</name>
    <name evidence="19" type="ORF">IAB91_07215</name>
</gene>
<dbReference type="GO" id="GO:0004148">
    <property type="term" value="F:dihydrolipoyl dehydrogenase (NADH) activity"/>
    <property type="evidence" value="ECO:0007669"/>
    <property type="project" value="UniProtKB-EC"/>
</dbReference>
<dbReference type="InterPro" id="IPR023753">
    <property type="entry name" value="FAD/NAD-binding_dom"/>
</dbReference>
<evidence type="ECO:0000256" key="13">
    <source>
        <dbReference type="PIRSR" id="PIRSR000350-2"/>
    </source>
</evidence>
<feature type="binding site" evidence="14">
    <location>
        <position position="272"/>
    </location>
    <ligand>
        <name>NAD(+)</name>
        <dbReference type="ChEBI" id="CHEBI:57540"/>
    </ligand>
</feature>
<dbReference type="InterPro" id="IPR001100">
    <property type="entry name" value="Pyr_nuc-diS_OxRdtase"/>
</dbReference>
<dbReference type="InterPro" id="IPR012999">
    <property type="entry name" value="Pyr_OxRdtase_I_AS"/>
</dbReference>
<dbReference type="PANTHER" id="PTHR22912">
    <property type="entry name" value="DISULFIDE OXIDOREDUCTASE"/>
    <property type="match status" value="1"/>
</dbReference>
<dbReference type="PRINTS" id="PR00411">
    <property type="entry name" value="PNDRDTASEI"/>
</dbReference>
<evidence type="ECO:0000256" key="12">
    <source>
        <dbReference type="ARBA" id="ARBA00049187"/>
    </source>
</evidence>
<dbReference type="EC" id="1.8.1.4" evidence="3 16"/>
<dbReference type="Gene3D" id="3.30.390.30">
    <property type="match status" value="1"/>
</dbReference>
<feature type="domain" description="FAD/NAD(P)-binding" evidence="18">
    <location>
        <begin position="1"/>
        <end position="327"/>
    </location>
</feature>
<feature type="binding site" evidence="14">
    <location>
        <begin position="176"/>
        <end position="183"/>
    </location>
    <ligand>
        <name>NAD(+)</name>
        <dbReference type="ChEBI" id="CHEBI:57540"/>
    </ligand>
</feature>
<comment type="cofactor">
    <cofactor evidence="14 16">
        <name>FAD</name>
        <dbReference type="ChEBI" id="CHEBI:57692"/>
    </cofactor>
    <text evidence="14 16">Binds 1 FAD per subunit.</text>
</comment>
<dbReference type="SUPFAM" id="SSF51905">
    <property type="entry name" value="FAD/NAD(P)-binding domain"/>
    <property type="match status" value="1"/>
</dbReference>
<dbReference type="Gene3D" id="3.50.50.60">
    <property type="entry name" value="FAD/NAD(P)-binding domain"/>
    <property type="match status" value="2"/>
</dbReference>
<name>A0A9D9INL2_9BACT</name>
<evidence type="ECO:0000259" key="17">
    <source>
        <dbReference type="Pfam" id="PF02852"/>
    </source>
</evidence>
<evidence type="ECO:0000256" key="8">
    <source>
        <dbReference type="ARBA" id="ARBA00023002"/>
    </source>
</evidence>
<comment type="miscellaneous">
    <text evidence="16">The active site is a redox-active disulfide bond.</text>
</comment>
<evidence type="ECO:0000256" key="1">
    <source>
        <dbReference type="ARBA" id="ARBA00004496"/>
    </source>
</evidence>
<dbReference type="PIRSF" id="PIRSF000350">
    <property type="entry name" value="Mercury_reductase_MerA"/>
    <property type="match status" value="1"/>
</dbReference>
<dbReference type="Proteomes" id="UP000823757">
    <property type="component" value="Unassembled WGS sequence"/>
</dbReference>
<dbReference type="GO" id="GO:0050660">
    <property type="term" value="F:flavin adenine dinucleotide binding"/>
    <property type="evidence" value="ECO:0007669"/>
    <property type="project" value="InterPro"/>
</dbReference>
<dbReference type="NCBIfam" id="TIGR01350">
    <property type="entry name" value="lipoamide_DH"/>
    <property type="match status" value="1"/>
</dbReference>
<keyword evidence="11 16" id="KW-0676">Redox-active center</keyword>
<reference evidence="19" key="2">
    <citation type="journal article" date="2021" name="PeerJ">
        <title>Extensive microbial diversity within the chicken gut microbiome revealed by metagenomics and culture.</title>
        <authorList>
            <person name="Gilroy R."/>
            <person name="Ravi A."/>
            <person name="Getino M."/>
            <person name="Pursley I."/>
            <person name="Horton D.L."/>
            <person name="Alikhan N.F."/>
            <person name="Baker D."/>
            <person name="Gharbi K."/>
            <person name="Hall N."/>
            <person name="Watson M."/>
            <person name="Adriaenssens E.M."/>
            <person name="Foster-Nyarko E."/>
            <person name="Jarju S."/>
            <person name="Secka A."/>
            <person name="Antonio M."/>
            <person name="Oren A."/>
            <person name="Chaudhuri R.R."/>
            <person name="La Ragione R."/>
            <person name="Hildebrand F."/>
            <person name="Pallen M.J."/>
        </authorList>
    </citation>
    <scope>NUCLEOTIDE SEQUENCE</scope>
    <source>
        <strain evidence="19">B1-13419</strain>
    </source>
</reference>
<comment type="similarity">
    <text evidence="2 16">Belongs to the class-I pyridine nucleotide-disulfide oxidoreductase family.</text>
</comment>
<dbReference type="InterPro" id="IPR004099">
    <property type="entry name" value="Pyr_nucl-diS_OxRdtase_dimer"/>
</dbReference>
<evidence type="ECO:0000313" key="19">
    <source>
        <dbReference type="EMBL" id="MBO8475059.1"/>
    </source>
</evidence>
<keyword evidence="6 16" id="KW-0285">Flavoprotein</keyword>
<dbReference type="Pfam" id="PF07992">
    <property type="entry name" value="Pyr_redox_2"/>
    <property type="match status" value="1"/>
</dbReference>
<evidence type="ECO:0000256" key="4">
    <source>
        <dbReference type="ARBA" id="ARBA00016961"/>
    </source>
</evidence>
<keyword evidence="14" id="KW-0547">Nucleotide-binding</keyword>
<feature type="active site" description="Proton acceptor" evidence="13">
    <location>
        <position position="450"/>
    </location>
</feature>
<sequence>MKIIIIGAGPGGYETALEAAKRGIEVVLVEKGNVGGTCLNEGCIPTKVMCRSAEVLEEMRSASDFGVIACSGTEEMSKIDFGKVRQRKSEVVEQLRSGVETLLDYKLITLLHGRAVIKDAHTVEVDGNEYVSDYIIVATGSSSASLNVQGGDLPGLLSSREMLDIDHVPSSLCVIGAGVIGLEFASVFSSFGSRVTVLEYCGQILPRFDSDLAKRLKQSLSKRGIEIVTSAAVQSVSVGDEAYGRGQSYRVEYEFKGKKEELVAERVLVAVGRRPVVDGLGLENAGVEYSPKGIAVDDNMQTTCTSIYAIGDVTGKMMLAHAAVYQGLRALNHICGQSDGIDLSIVPSAVFTMPEAASVGMTEEECKGKGIACKAVKSFFRANGKAVALGQTDGFVKIVVSDGDGTGYKDGQILGCHMFGPHAADLIAEMTVLICRKSTIEDLSSIIHAHPTLSEVFRV</sequence>
<feature type="binding site" evidence="14">
    <location>
        <position position="312"/>
    </location>
    <ligand>
        <name>FAD</name>
        <dbReference type="ChEBI" id="CHEBI:57692"/>
    </ligand>
</feature>
<dbReference type="Pfam" id="PF02852">
    <property type="entry name" value="Pyr_redox_dim"/>
    <property type="match status" value="1"/>
</dbReference>
<feature type="disulfide bond" description="Redox-active" evidence="15">
    <location>
        <begin position="38"/>
        <end position="43"/>
    </location>
</feature>
<protein>
    <recommendedName>
        <fullName evidence="4 16">Dihydrolipoyl dehydrogenase</fullName>
        <ecNumber evidence="3 16">1.8.1.4</ecNumber>
    </recommendedName>
</protein>
<dbReference type="InterPro" id="IPR006258">
    <property type="entry name" value="Lipoamide_DH"/>
</dbReference>
<dbReference type="PANTHER" id="PTHR22912:SF217">
    <property type="entry name" value="DIHYDROLIPOYL DEHYDROGENASE"/>
    <property type="match status" value="1"/>
</dbReference>
<dbReference type="AlphaFoldDB" id="A0A9D9INL2"/>
<dbReference type="InterPro" id="IPR036188">
    <property type="entry name" value="FAD/NAD-bd_sf"/>
</dbReference>
<feature type="binding site" evidence="14">
    <location>
        <begin position="318"/>
        <end position="321"/>
    </location>
    <ligand>
        <name>FAD</name>
        <dbReference type="ChEBI" id="CHEBI:57692"/>
    </ligand>
</feature>
<evidence type="ECO:0000256" key="10">
    <source>
        <dbReference type="ARBA" id="ARBA00023157"/>
    </source>
</evidence>
<organism evidence="19 20">
    <name type="scientific">Candidatus Cryptobacteroides faecigallinarum</name>
    <dbReference type="NCBI Taxonomy" id="2840763"/>
    <lineage>
        <taxon>Bacteria</taxon>
        <taxon>Pseudomonadati</taxon>
        <taxon>Bacteroidota</taxon>
        <taxon>Bacteroidia</taxon>
        <taxon>Bacteroidales</taxon>
        <taxon>Candidatus Cryptobacteroides</taxon>
    </lineage>
</organism>
<evidence type="ECO:0000259" key="18">
    <source>
        <dbReference type="Pfam" id="PF07992"/>
    </source>
</evidence>
<dbReference type="InterPro" id="IPR050151">
    <property type="entry name" value="Class-I_Pyr_Nuc-Dis_Oxidored"/>
</dbReference>
<evidence type="ECO:0000256" key="9">
    <source>
        <dbReference type="ARBA" id="ARBA00023027"/>
    </source>
</evidence>
<keyword evidence="7 14" id="KW-0274">FAD</keyword>
<comment type="catalytic activity">
    <reaction evidence="12 16">
        <text>N(6)-[(R)-dihydrolipoyl]-L-lysyl-[protein] + NAD(+) = N(6)-[(R)-lipoyl]-L-lysyl-[protein] + NADH + H(+)</text>
        <dbReference type="Rhea" id="RHEA:15045"/>
        <dbReference type="Rhea" id="RHEA-COMP:10474"/>
        <dbReference type="Rhea" id="RHEA-COMP:10475"/>
        <dbReference type="ChEBI" id="CHEBI:15378"/>
        <dbReference type="ChEBI" id="CHEBI:57540"/>
        <dbReference type="ChEBI" id="CHEBI:57945"/>
        <dbReference type="ChEBI" id="CHEBI:83099"/>
        <dbReference type="ChEBI" id="CHEBI:83100"/>
        <dbReference type="EC" id="1.8.1.4"/>
    </reaction>
</comment>
<feature type="domain" description="Pyridine nucleotide-disulphide oxidoreductase dimerisation" evidence="17">
    <location>
        <begin position="346"/>
        <end position="457"/>
    </location>
</feature>
<dbReference type="SUPFAM" id="SSF55424">
    <property type="entry name" value="FAD/NAD-linked reductases, dimerisation (C-terminal) domain"/>
    <property type="match status" value="1"/>
</dbReference>
<accession>A0A9D9INL2</accession>
<evidence type="ECO:0000256" key="2">
    <source>
        <dbReference type="ARBA" id="ARBA00007532"/>
    </source>
</evidence>
<evidence type="ECO:0000256" key="14">
    <source>
        <dbReference type="PIRSR" id="PIRSR000350-3"/>
    </source>
</evidence>
<dbReference type="PRINTS" id="PR00368">
    <property type="entry name" value="FADPNR"/>
</dbReference>
<dbReference type="GO" id="GO:0006103">
    <property type="term" value="P:2-oxoglutarate metabolic process"/>
    <property type="evidence" value="ECO:0007669"/>
    <property type="project" value="TreeGrafter"/>
</dbReference>
<evidence type="ECO:0000256" key="6">
    <source>
        <dbReference type="ARBA" id="ARBA00022630"/>
    </source>
</evidence>
<comment type="caution">
    <text evidence="19">The sequence shown here is derived from an EMBL/GenBank/DDBJ whole genome shotgun (WGS) entry which is preliminary data.</text>
</comment>
<keyword evidence="9 14" id="KW-0520">NAD</keyword>
<evidence type="ECO:0000256" key="7">
    <source>
        <dbReference type="ARBA" id="ARBA00022827"/>
    </source>
</evidence>
<dbReference type="GO" id="GO:0005737">
    <property type="term" value="C:cytoplasm"/>
    <property type="evidence" value="ECO:0007669"/>
    <property type="project" value="UniProtKB-SubCell"/>
</dbReference>
<evidence type="ECO:0000256" key="3">
    <source>
        <dbReference type="ARBA" id="ARBA00012608"/>
    </source>
</evidence>
<dbReference type="PROSITE" id="PS00076">
    <property type="entry name" value="PYRIDINE_REDOX_1"/>
    <property type="match status" value="1"/>
</dbReference>
<feature type="binding site" evidence="14">
    <location>
        <position position="47"/>
    </location>
    <ligand>
        <name>FAD</name>
        <dbReference type="ChEBI" id="CHEBI:57692"/>
    </ligand>
</feature>
<feature type="binding site" evidence="14">
    <location>
        <begin position="139"/>
        <end position="141"/>
    </location>
    <ligand>
        <name>FAD</name>
        <dbReference type="ChEBI" id="CHEBI:57692"/>
    </ligand>
</feature>
<reference evidence="19" key="1">
    <citation type="submission" date="2020-10" db="EMBL/GenBank/DDBJ databases">
        <authorList>
            <person name="Gilroy R."/>
        </authorList>
    </citation>
    <scope>NUCLEOTIDE SEQUENCE</scope>
    <source>
        <strain evidence="19">B1-13419</strain>
    </source>
</reference>
<evidence type="ECO:0000256" key="16">
    <source>
        <dbReference type="RuleBase" id="RU003692"/>
    </source>
</evidence>
<evidence type="ECO:0000256" key="15">
    <source>
        <dbReference type="PIRSR" id="PIRSR000350-4"/>
    </source>
</evidence>
<evidence type="ECO:0000313" key="20">
    <source>
        <dbReference type="Proteomes" id="UP000823757"/>
    </source>
</evidence>
<proteinExistence type="inferred from homology"/>
<feature type="binding site" evidence="14">
    <location>
        <position position="199"/>
    </location>
    <ligand>
        <name>NAD(+)</name>
        <dbReference type="ChEBI" id="CHEBI:57540"/>
    </ligand>
</feature>
<dbReference type="EMBL" id="JADIMD010000107">
    <property type="protein sequence ID" value="MBO8475059.1"/>
    <property type="molecule type" value="Genomic_DNA"/>
</dbReference>
<keyword evidence="5" id="KW-0963">Cytoplasm</keyword>